<keyword evidence="2" id="KW-1185">Reference proteome</keyword>
<dbReference type="Gene3D" id="1.25.40.10">
    <property type="entry name" value="Tetratricopeptide repeat domain"/>
    <property type="match status" value="1"/>
</dbReference>
<accession>A0A0C2JBK2</accession>
<evidence type="ECO:0000313" key="1">
    <source>
        <dbReference type="EMBL" id="KII66568.1"/>
    </source>
</evidence>
<dbReference type="Proteomes" id="UP000031668">
    <property type="component" value="Unassembled WGS sequence"/>
</dbReference>
<name>A0A0C2JBK2_THEKT</name>
<proteinExistence type="predicted"/>
<dbReference type="InterPro" id="IPR011990">
    <property type="entry name" value="TPR-like_helical_dom_sf"/>
</dbReference>
<evidence type="ECO:0000313" key="2">
    <source>
        <dbReference type="Proteomes" id="UP000031668"/>
    </source>
</evidence>
<organism evidence="1 2">
    <name type="scientific">Thelohanellus kitauei</name>
    <name type="common">Myxosporean</name>
    <dbReference type="NCBI Taxonomy" id="669202"/>
    <lineage>
        <taxon>Eukaryota</taxon>
        <taxon>Metazoa</taxon>
        <taxon>Cnidaria</taxon>
        <taxon>Myxozoa</taxon>
        <taxon>Myxosporea</taxon>
        <taxon>Bivalvulida</taxon>
        <taxon>Platysporina</taxon>
        <taxon>Myxobolidae</taxon>
        <taxon>Thelohanellus</taxon>
    </lineage>
</organism>
<gene>
    <name evidence="1" type="ORF">RF11_16031</name>
</gene>
<dbReference type="Pfam" id="PF14938">
    <property type="entry name" value="SNAP"/>
    <property type="match status" value="1"/>
</dbReference>
<sequence>MMSEIYAADKLVHDAEAFRQETGDSSKYVSFKNFKRKTYDKYMKAIIIYEKFHLLKRYAFCSAAEIAENSFKDYNTAIENYRAAGDRLLFCQPIFSLRCYTFAYRMFIKIKDITGGDEFSEYVRNKLEICPSRKKLVAEFYEHVIKIYGNPLNIDPEKIYLNKYRFILAENLFLIKHYKLASKLYKKIVAENIDNLQERDLVLSCCVRGCLVAILSRIHRVQEYMDHYCKLSRDFEKSSQYSLLKRITISIIQRNHSELDVAVKILGAYDKNTEFNKIVLERAKELIEKSKIKLRLLAAQAI</sequence>
<dbReference type="AlphaFoldDB" id="A0A0C2JBK2"/>
<protein>
    <submittedName>
        <fullName evidence="1">Uncharacterized protein</fullName>
    </submittedName>
</protein>
<comment type="caution">
    <text evidence="1">The sequence shown here is derived from an EMBL/GenBank/DDBJ whole genome shotgun (WGS) entry which is preliminary data.</text>
</comment>
<dbReference type="EMBL" id="JWZT01003512">
    <property type="protein sequence ID" value="KII66568.1"/>
    <property type="molecule type" value="Genomic_DNA"/>
</dbReference>
<reference evidence="1 2" key="1">
    <citation type="journal article" date="2014" name="Genome Biol. Evol.">
        <title>The genome of the myxosporean Thelohanellus kitauei shows adaptations to nutrient acquisition within its fish host.</title>
        <authorList>
            <person name="Yang Y."/>
            <person name="Xiong J."/>
            <person name="Zhou Z."/>
            <person name="Huo F."/>
            <person name="Miao W."/>
            <person name="Ran C."/>
            <person name="Liu Y."/>
            <person name="Zhang J."/>
            <person name="Feng J."/>
            <person name="Wang M."/>
            <person name="Wang M."/>
            <person name="Wang L."/>
            <person name="Yao B."/>
        </authorList>
    </citation>
    <scope>NUCLEOTIDE SEQUENCE [LARGE SCALE GENOMIC DNA]</scope>
    <source>
        <strain evidence="1">Wuqing</strain>
    </source>
</reference>
<dbReference type="SUPFAM" id="SSF48452">
    <property type="entry name" value="TPR-like"/>
    <property type="match status" value="1"/>
</dbReference>